<evidence type="ECO:0000259" key="1">
    <source>
        <dbReference type="Pfam" id="PF05226"/>
    </source>
</evidence>
<organism evidence="2 3">
    <name type="scientific">Lacibacter sediminis</name>
    <dbReference type="NCBI Taxonomy" id="2760713"/>
    <lineage>
        <taxon>Bacteria</taxon>
        <taxon>Pseudomonadati</taxon>
        <taxon>Bacteroidota</taxon>
        <taxon>Chitinophagia</taxon>
        <taxon>Chitinophagales</taxon>
        <taxon>Chitinophagaceae</taxon>
        <taxon>Lacibacter</taxon>
    </lineage>
</organism>
<name>A0A7G5XB47_9BACT</name>
<evidence type="ECO:0000313" key="2">
    <source>
        <dbReference type="EMBL" id="QNA42700.1"/>
    </source>
</evidence>
<gene>
    <name evidence="2" type="ORF">H4075_11355</name>
</gene>
<dbReference type="InterPro" id="IPR007890">
    <property type="entry name" value="CHASE2"/>
</dbReference>
<sequence length="251" mass="28886">MTRVPIYLIFIFSFFLNCKNPVPKVNLVGSADPDIVLVNIEDGNREFISKILLKIDSLKPILIGIDVFFISKKTPQEDSALINSLQKVYNDILIYGLGNNNPFEHSDSAFTQYVTDEGYLKYDRTLSLISNMTPLPKIENTVHESFAYKIVKHWKPDFKLDIKENQQIPINYQRTLDKYLKLDGSLLIGTNIDNFELKDKIFLVGYIGPGREDKYSTPLRFVGKELEHDEPDTYGLVIIANEIRTLLDYKK</sequence>
<dbReference type="KEGG" id="lacs:H4075_11355"/>
<accession>A0A7G5XB47</accession>
<reference evidence="3" key="1">
    <citation type="submission" date="2020-08" db="EMBL/GenBank/DDBJ databases">
        <title>Lacibacter sp. S13-6-6 genome sequencing.</title>
        <authorList>
            <person name="Jin L."/>
        </authorList>
    </citation>
    <scope>NUCLEOTIDE SEQUENCE [LARGE SCALE GENOMIC DNA]</scope>
    <source>
        <strain evidence="3">S13-6-6</strain>
    </source>
</reference>
<evidence type="ECO:0000313" key="3">
    <source>
        <dbReference type="Proteomes" id="UP000515344"/>
    </source>
</evidence>
<proteinExistence type="predicted"/>
<dbReference type="EMBL" id="CP060007">
    <property type="protein sequence ID" value="QNA42700.1"/>
    <property type="molecule type" value="Genomic_DNA"/>
</dbReference>
<keyword evidence="3" id="KW-1185">Reference proteome</keyword>
<dbReference type="RefSeq" id="WP_182800966.1">
    <property type="nucleotide sequence ID" value="NZ_CP060007.1"/>
</dbReference>
<dbReference type="Pfam" id="PF05226">
    <property type="entry name" value="CHASE2"/>
    <property type="match status" value="1"/>
</dbReference>
<dbReference type="AlphaFoldDB" id="A0A7G5XB47"/>
<dbReference type="Proteomes" id="UP000515344">
    <property type="component" value="Chromosome"/>
</dbReference>
<protein>
    <submittedName>
        <fullName evidence="2">CHASE2 domain-containing protein</fullName>
    </submittedName>
</protein>
<feature type="domain" description="CHASE2" evidence="1">
    <location>
        <begin position="44"/>
        <end position="248"/>
    </location>
</feature>